<sequence>KYLNQLHDRLHKLHQVAPNCDTTHSLRVQTPPLHSRLLIPSCPNSSFDLPFIPISDILNAISQLVPKWNMTISAPKCFVLHLGRLKTRSKYMLNGNFISPKEQVRDLGIFFTGNLHFGHHIDQITRKARSMCNLLLRSFLTTSPDILLKAYKIYIRPLLESSTVIWNPTSIGLVNQIESVQREFTKRVLFRSKLPYRSYTDRLKHFQLETLEYRRSLSDMYFIYDSLHDFV</sequence>
<dbReference type="PANTHER" id="PTHR40326">
    <property type="entry name" value="PROTEIN CBG10816"/>
    <property type="match status" value="1"/>
</dbReference>
<dbReference type="PANTHER" id="PTHR40326:SF1">
    <property type="entry name" value="RING-TYPE DOMAIN-CONTAINING PROTEIN-RELATED"/>
    <property type="match status" value="1"/>
</dbReference>
<dbReference type="AlphaFoldDB" id="A0AAN5CD70"/>
<feature type="non-terminal residue" evidence="1">
    <location>
        <position position="1"/>
    </location>
</feature>
<organism evidence="1 2">
    <name type="scientific">Pristionchus mayeri</name>
    <dbReference type="NCBI Taxonomy" id="1317129"/>
    <lineage>
        <taxon>Eukaryota</taxon>
        <taxon>Metazoa</taxon>
        <taxon>Ecdysozoa</taxon>
        <taxon>Nematoda</taxon>
        <taxon>Chromadorea</taxon>
        <taxon>Rhabditida</taxon>
        <taxon>Rhabditina</taxon>
        <taxon>Diplogasteromorpha</taxon>
        <taxon>Diplogasteroidea</taxon>
        <taxon>Neodiplogasteridae</taxon>
        <taxon>Pristionchus</taxon>
    </lineage>
</organism>
<reference evidence="2" key="1">
    <citation type="submission" date="2022-10" db="EMBL/GenBank/DDBJ databases">
        <title>Genome assembly of Pristionchus species.</title>
        <authorList>
            <person name="Yoshida K."/>
            <person name="Sommer R.J."/>
        </authorList>
    </citation>
    <scope>NUCLEOTIDE SEQUENCE [LARGE SCALE GENOMIC DNA]</scope>
    <source>
        <strain evidence="2">RS5460</strain>
    </source>
</reference>
<name>A0AAN5CD70_9BILA</name>
<gene>
    <name evidence="1" type="ORF">PMAYCL1PPCAC_09347</name>
</gene>
<dbReference type="Proteomes" id="UP001328107">
    <property type="component" value="Unassembled WGS sequence"/>
</dbReference>
<feature type="non-terminal residue" evidence="1">
    <location>
        <position position="231"/>
    </location>
</feature>
<accession>A0AAN5CD70</accession>
<dbReference type="EMBL" id="BTRK01000002">
    <property type="protein sequence ID" value="GMR39152.1"/>
    <property type="molecule type" value="Genomic_DNA"/>
</dbReference>
<evidence type="ECO:0008006" key="3">
    <source>
        <dbReference type="Google" id="ProtNLM"/>
    </source>
</evidence>
<protein>
    <recommendedName>
        <fullName evidence="3">Reverse transcriptase domain-containing protein</fullName>
    </recommendedName>
</protein>
<evidence type="ECO:0000313" key="2">
    <source>
        <dbReference type="Proteomes" id="UP001328107"/>
    </source>
</evidence>
<proteinExistence type="predicted"/>
<comment type="caution">
    <text evidence="1">The sequence shown here is derived from an EMBL/GenBank/DDBJ whole genome shotgun (WGS) entry which is preliminary data.</text>
</comment>
<evidence type="ECO:0000313" key="1">
    <source>
        <dbReference type="EMBL" id="GMR39152.1"/>
    </source>
</evidence>
<keyword evidence="2" id="KW-1185">Reference proteome</keyword>
<dbReference type="PRINTS" id="PR01345">
    <property type="entry name" value="CERVTRCPTASE"/>
</dbReference>